<dbReference type="PANTHER" id="PTHR22801">
    <property type="entry name" value="LITHOSTATHINE"/>
    <property type="match status" value="1"/>
</dbReference>
<dbReference type="SUPFAM" id="SSF56436">
    <property type="entry name" value="C-type lectin-like"/>
    <property type="match status" value="1"/>
</dbReference>
<evidence type="ECO:0000256" key="2">
    <source>
        <dbReference type="SAM" id="SignalP"/>
    </source>
</evidence>
<feature type="chain" id="PRO_5011999911" description="C-type lectin domain-containing protein" evidence="2">
    <location>
        <begin position="16"/>
        <end position="162"/>
    </location>
</feature>
<dbReference type="Gene3D" id="3.10.100.10">
    <property type="entry name" value="Mannose-Binding Protein A, subunit A"/>
    <property type="match status" value="1"/>
</dbReference>
<dbReference type="Pfam" id="PF00059">
    <property type="entry name" value="Lectin_C"/>
    <property type="match status" value="1"/>
</dbReference>
<dbReference type="eggNOG" id="KOG4297">
    <property type="taxonomic scope" value="Eukaryota"/>
</dbReference>
<dbReference type="AlphaFoldDB" id="C3Y1U3"/>
<dbReference type="InterPro" id="IPR050801">
    <property type="entry name" value="Ca-Dep_Lectins_ImmuneDev"/>
</dbReference>
<gene>
    <name evidence="4" type="ORF">BRAFLDRAFT_219540</name>
</gene>
<dbReference type="InParanoid" id="C3Y1U3"/>
<organism>
    <name type="scientific">Branchiostoma floridae</name>
    <name type="common">Florida lancelet</name>
    <name type="synonym">Amphioxus</name>
    <dbReference type="NCBI Taxonomy" id="7739"/>
    <lineage>
        <taxon>Eukaryota</taxon>
        <taxon>Metazoa</taxon>
        <taxon>Chordata</taxon>
        <taxon>Cephalochordata</taxon>
        <taxon>Leptocardii</taxon>
        <taxon>Amphioxiformes</taxon>
        <taxon>Branchiostomatidae</taxon>
        <taxon>Branchiostoma</taxon>
    </lineage>
</organism>
<dbReference type="InterPro" id="IPR016186">
    <property type="entry name" value="C-type_lectin-like/link_sf"/>
</dbReference>
<feature type="domain" description="C-type lectin" evidence="3">
    <location>
        <begin position="28"/>
        <end position="152"/>
    </location>
</feature>
<keyword evidence="1" id="KW-1015">Disulfide bond</keyword>
<dbReference type="PROSITE" id="PS50041">
    <property type="entry name" value="C_TYPE_LECTIN_2"/>
    <property type="match status" value="1"/>
</dbReference>
<dbReference type="CDD" id="cd00037">
    <property type="entry name" value="CLECT"/>
    <property type="match status" value="1"/>
</dbReference>
<dbReference type="SMART" id="SM00034">
    <property type="entry name" value="CLECT"/>
    <property type="match status" value="1"/>
</dbReference>
<name>C3Y1U3_BRAFL</name>
<dbReference type="PANTHER" id="PTHR22801:SF63">
    <property type="entry name" value="C-TYPE LECTIN DOMAIN-CONTAINING PROTEIN"/>
    <property type="match status" value="1"/>
</dbReference>
<accession>C3Y1U3</accession>
<protein>
    <recommendedName>
        <fullName evidence="3">C-type lectin domain-containing protein</fullName>
    </recommendedName>
</protein>
<dbReference type="InterPro" id="IPR018378">
    <property type="entry name" value="C-type_lectin_CS"/>
</dbReference>
<keyword evidence="2" id="KW-0732">Signal</keyword>
<evidence type="ECO:0000313" key="4">
    <source>
        <dbReference type="EMBL" id="EEN65833.1"/>
    </source>
</evidence>
<sequence length="162" mass="18449">MFIKPLIVCFPLSSGLPLQPCPDSYSEYNNKCYKLSTEQMTFGEAKAVCQRDGGILAIINAQDTNHLVVKKIRLPYERTLSYWIGLSDAQEEGTFVWTDGTELTASDYTHWRPGNPDNAVVGDGEDCVEIRQELDYMWNDVDCRKKRHFVCEKGTENTVTKQ</sequence>
<dbReference type="InterPro" id="IPR001304">
    <property type="entry name" value="C-type_lectin-like"/>
</dbReference>
<evidence type="ECO:0000256" key="1">
    <source>
        <dbReference type="ARBA" id="ARBA00023157"/>
    </source>
</evidence>
<reference evidence="4" key="1">
    <citation type="journal article" date="2008" name="Nature">
        <title>The amphioxus genome and the evolution of the chordate karyotype.</title>
        <authorList>
            <consortium name="US DOE Joint Genome Institute (JGI-PGF)"/>
            <person name="Putnam N.H."/>
            <person name="Butts T."/>
            <person name="Ferrier D.E.K."/>
            <person name="Furlong R.F."/>
            <person name="Hellsten U."/>
            <person name="Kawashima T."/>
            <person name="Robinson-Rechavi M."/>
            <person name="Shoguchi E."/>
            <person name="Terry A."/>
            <person name="Yu J.-K."/>
            <person name="Benito-Gutierrez E.L."/>
            <person name="Dubchak I."/>
            <person name="Garcia-Fernandez J."/>
            <person name="Gibson-Brown J.J."/>
            <person name="Grigoriev I.V."/>
            <person name="Horton A.C."/>
            <person name="de Jong P.J."/>
            <person name="Jurka J."/>
            <person name="Kapitonov V.V."/>
            <person name="Kohara Y."/>
            <person name="Kuroki Y."/>
            <person name="Lindquist E."/>
            <person name="Lucas S."/>
            <person name="Osoegawa K."/>
            <person name="Pennacchio L.A."/>
            <person name="Salamov A.A."/>
            <person name="Satou Y."/>
            <person name="Sauka-Spengler T."/>
            <person name="Schmutz J."/>
            <person name="Shin-I T."/>
            <person name="Toyoda A."/>
            <person name="Bronner-Fraser M."/>
            <person name="Fujiyama A."/>
            <person name="Holland L.Z."/>
            <person name="Holland P.W.H."/>
            <person name="Satoh N."/>
            <person name="Rokhsar D.S."/>
        </authorList>
    </citation>
    <scope>NUCLEOTIDE SEQUENCE [LARGE SCALE GENOMIC DNA]</scope>
    <source>
        <strain evidence="4">S238N-H82</strain>
        <tissue evidence="4">Testes</tissue>
    </source>
</reference>
<feature type="signal peptide" evidence="2">
    <location>
        <begin position="1"/>
        <end position="15"/>
    </location>
</feature>
<dbReference type="EMBL" id="GG666480">
    <property type="protein sequence ID" value="EEN65833.1"/>
    <property type="molecule type" value="Genomic_DNA"/>
</dbReference>
<evidence type="ECO:0000259" key="3">
    <source>
        <dbReference type="PROSITE" id="PS50041"/>
    </source>
</evidence>
<dbReference type="PROSITE" id="PS00615">
    <property type="entry name" value="C_TYPE_LECTIN_1"/>
    <property type="match status" value="1"/>
</dbReference>
<proteinExistence type="predicted"/>
<dbReference type="InterPro" id="IPR016187">
    <property type="entry name" value="CTDL_fold"/>
</dbReference>